<dbReference type="Proteomes" id="UP001344447">
    <property type="component" value="Unassembled WGS sequence"/>
</dbReference>
<dbReference type="PANTHER" id="PTHR10971">
    <property type="entry name" value="MRNA EXPORT FACTOR AND BUB3"/>
    <property type="match status" value="1"/>
</dbReference>
<keyword evidence="4" id="KW-1185">Reference proteome</keyword>
<keyword evidence="2" id="KW-0677">Repeat</keyword>
<dbReference type="InterPro" id="IPR036322">
    <property type="entry name" value="WD40_repeat_dom_sf"/>
</dbReference>
<proteinExistence type="predicted"/>
<dbReference type="SUPFAM" id="SSF50978">
    <property type="entry name" value="WD40 repeat-like"/>
    <property type="match status" value="1"/>
</dbReference>
<dbReference type="Gene3D" id="2.130.10.10">
    <property type="entry name" value="YVTN repeat-like/Quinoprotein amine dehydrogenase"/>
    <property type="match status" value="1"/>
</dbReference>
<dbReference type="InterPro" id="IPR015943">
    <property type="entry name" value="WD40/YVTN_repeat-like_dom_sf"/>
</dbReference>
<sequence>MSSLKNDENIINDKQNSKEILHNYVTKKFTSQPYSCQWISNSCSVITVGKKTTGGISKGDIKIHQLEFDDTSSEPKLNLVYENEFTNPFRCMSFFKQSNQQQSDNRKFITGDFNGQISEWDSDICDIPIWGIKNAHQGCISAIDAFGDNLVVCGGKDGTIKVYDTRIKPNNNNTSSSSSLITTFEQTNKNNCWSICTNDNNIISGFENGDLNIYNLKTNTIQSTIKVNGGICSIDSNDRSNILNQFLITTNKSFISEMSLNKNSNNNIEFKDYEINKNPNQTIWSGVYSPWNKKDNENIFTVAQGDGSVSMYRDDCKLIDRVLVSDLPILSLDYSKDRKGLLCCISLKKQLSILISPY</sequence>
<dbReference type="SMART" id="SM00320">
    <property type="entry name" value="WD40"/>
    <property type="match status" value="3"/>
</dbReference>
<evidence type="ECO:0000256" key="1">
    <source>
        <dbReference type="ARBA" id="ARBA00022574"/>
    </source>
</evidence>
<protein>
    <recommendedName>
        <fullName evidence="5">WD repeat-containing protein 92 homolog</fullName>
    </recommendedName>
</protein>
<evidence type="ECO:0000313" key="4">
    <source>
        <dbReference type="Proteomes" id="UP001344447"/>
    </source>
</evidence>
<reference evidence="3 4" key="1">
    <citation type="submission" date="2023-11" db="EMBL/GenBank/DDBJ databases">
        <title>Dfirmibasis_genome.</title>
        <authorList>
            <person name="Edelbroek B."/>
            <person name="Kjellin J."/>
            <person name="Jerlstrom-Hultqvist J."/>
            <person name="Soderbom F."/>
        </authorList>
    </citation>
    <scope>NUCLEOTIDE SEQUENCE [LARGE SCALE GENOMIC DNA]</scope>
    <source>
        <strain evidence="3 4">TNS-C-14</strain>
    </source>
</reference>
<dbReference type="InterPro" id="IPR001680">
    <property type="entry name" value="WD40_rpt"/>
</dbReference>
<accession>A0AAN7Z3X7</accession>
<evidence type="ECO:0000256" key="2">
    <source>
        <dbReference type="ARBA" id="ARBA00022737"/>
    </source>
</evidence>
<comment type="caution">
    <text evidence="3">The sequence shown here is derived from an EMBL/GenBank/DDBJ whole genome shotgun (WGS) entry which is preliminary data.</text>
</comment>
<keyword evidence="1" id="KW-0853">WD repeat</keyword>
<organism evidence="3 4">
    <name type="scientific">Dictyostelium firmibasis</name>
    <dbReference type="NCBI Taxonomy" id="79012"/>
    <lineage>
        <taxon>Eukaryota</taxon>
        <taxon>Amoebozoa</taxon>
        <taxon>Evosea</taxon>
        <taxon>Eumycetozoa</taxon>
        <taxon>Dictyostelia</taxon>
        <taxon>Dictyosteliales</taxon>
        <taxon>Dictyosteliaceae</taxon>
        <taxon>Dictyostelium</taxon>
    </lineage>
</organism>
<evidence type="ECO:0008006" key="5">
    <source>
        <dbReference type="Google" id="ProtNLM"/>
    </source>
</evidence>
<evidence type="ECO:0000313" key="3">
    <source>
        <dbReference type="EMBL" id="KAK5583595.1"/>
    </source>
</evidence>
<name>A0AAN7Z3X7_9MYCE</name>
<dbReference type="AlphaFoldDB" id="A0AAN7Z3X7"/>
<gene>
    <name evidence="3" type="ORF">RB653_005193</name>
</gene>
<dbReference type="EMBL" id="JAVFKY010000001">
    <property type="protein sequence ID" value="KAK5583595.1"/>
    <property type="molecule type" value="Genomic_DNA"/>
</dbReference>